<proteinExistence type="predicted"/>
<keyword evidence="2" id="KW-1133">Transmembrane helix</keyword>
<protein>
    <submittedName>
        <fullName evidence="3">Uncharacterized protein</fullName>
    </submittedName>
</protein>
<organism evidence="3 4">
    <name type="scientific">Oryza meyeriana var. granulata</name>
    <dbReference type="NCBI Taxonomy" id="110450"/>
    <lineage>
        <taxon>Eukaryota</taxon>
        <taxon>Viridiplantae</taxon>
        <taxon>Streptophyta</taxon>
        <taxon>Embryophyta</taxon>
        <taxon>Tracheophyta</taxon>
        <taxon>Spermatophyta</taxon>
        <taxon>Magnoliopsida</taxon>
        <taxon>Liliopsida</taxon>
        <taxon>Poales</taxon>
        <taxon>Poaceae</taxon>
        <taxon>BOP clade</taxon>
        <taxon>Oryzoideae</taxon>
        <taxon>Oryzeae</taxon>
        <taxon>Oryzinae</taxon>
        <taxon>Oryza</taxon>
        <taxon>Oryza meyeriana</taxon>
    </lineage>
</organism>
<evidence type="ECO:0000256" key="1">
    <source>
        <dbReference type="SAM" id="MobiDB-lite"/>
    </source>
</evidence>
<sequence>MDGSDSLDREHVTTTEPVGADRDGDGHLPFPARLLLLLFYPLVYSPAFVLACRRLASRPRYCLSAAAITITREKGAEGEGVREGGGGVCFA</sequence>
<reference evidence="3 4" key="1">
    <citation type="submission" date="2019-11" db="EMBL/GenBank/DDBJ databases">
        <title>Whole genome sequence of Oryza granulata.</title>
        <authorList>
            <person name="Li W."/>
        </authorList>
    </citation>
    <scope>NUCLEOTIDE SEQUENCE [LARGE SCALE GENOMIC DNA]</scope>
    <source>
        <strain evidence="4">cv. Menghai</strain>
        <tissue evidence="3">Leaf</tissue>
    </source>
</reference>
<comment type="caution">
    <text evidence="3">The sequence shown here is derived from an EMBL/GenBank/DDBJ whole genome shotgun (WGS) entry which is preliminary data.</text>
</comment>
<dbReference type="EMBL" id="SPHZ02000005">
    <property type="protein sequence ID" value="KAF0921222.1"/>
    <property type="molecule type" value="Genomic_DNA"/>
</dbReference>
<keyword evidence="2" id="KW-0812">Transmembrane</keyword>
<dbReference type="AlphaFoldDB" id="A0A6G1E9W7"/>
<keyword evidence="2" id="KW-0472">Membrane</keyword>
<evidence type="ECO:0000256" key="2">
    <source>
        <dbReference type="SAM" id="Phobius"/>
    </source>
</evidence>
<gene>
    <name evidence="3" type="ORF">E2562_039358</name>
</gene>
<evidence type="ECO:0000313" key="3">
    <source>
        <dbReference type="EMBL" id="KAF0921222.1"/>
    </source>
</evidence>
<keyword evidence="4" id="KW-1185">Reference proteome</keyword>
<feature type="region of interest" description="Disordered" evidence="1">
    <location>
        <begin position="1"/>
        <end position="26"/>
    </location>
</feature>
<dbReference type="Proteomes" id="UP000479710">
    <property type="component" value="Unassembled WGS sequence"/>
</dbReference>
<evidence type="ECO:0000313" key="4">
    <source>
        <dbReference type="Proteomes" id="UP000479710"/>
    </source>
</evidence>
<feature type="transmembrane region" description="Helical" evidence="2">
    <location>
        <begin position="30"/>
        <end position="51"/>
    </location>
</feature>
<name>A0A6G1E9W7_9ORYZ</name>
<accession>A0A6G1E9W7</accession>